<reference evidence="18" key="1">
    <citation type="submission" date="2025-08" db="UniProtKB">
        <authorList>
            <consortium name="RefSeq"/>
        </authorList>
    </citation>
    <scope>IDENTIFICATION</scope>
</reference>
<feature type="transmembrane region" description="Helical" evidence="14">
    <location>
        <begin position="253"/>
        <end position="277"/>
    </location>
</feature>
<keyword evidence="4 12" id="KW-0812">Transmembrane</keyword>
<dbReference type="GeneID" id="112049054"/>
<name>A0A6J1NC11_BICAN</name>
<dbReference type="GO" id="GO:0034702">
    <property type="term" value="C:monoatomic ion channel complex"/>
    <property type="evidence" value="ECO:0007669"/>
    <property type="project" value="UniProtKB-KW"/>
</dbReference>
<dbReference type="AlphaFoldDB" id="A0A6J1NC11"/>
<evidence type="ECO:0000256" key="7">
    <source>
        <dbReference type="ARBA" id="ARBA00022989"/>
    </source>
</evidence>
<evidence type="ECO:0000256" key="5">
    <source>
        <dbReference type="ARBA" id="ARBA00022882"/>
    </source>
</evidence>
<keyword evidence="3 12" id="KW-0633">Potassium transport</keyword>
<keyword evidence="5 12" id="KW-0851">Voltage-gated channel</keyword>
<sequence length="627" mass="70933">MSDKTTSSVGPRSFETISEEDGESPWEKLLGDVNSAVPTIIKTNASSATISRSGDEVALPPGIDLEANKLTRSKSLNQRRNSSGLLSTIPRQLRLSLRGVRSEPSSVKDVPTTRNDSALNLLLRYRNARYAARRVRKRVIFKHGDCNVVQWNVAKRRRRYLQDIFTTLVDVQWRWTLLVFALSFILSWLLFALIWWLIIFTHGDLSPPDDPSVPFVPCLTNVNSFTGCFLFSVETQHTIGYGFRTTNEECPEAIFVMCLQSIVGVFIQAFMVGLIFAKLARAKKRNTTLLFSTKAVICLRDGEFCLLFRVGDIRKSHILEAHIRAQVIRKKITREGEMLPFYQQELKVGADGEEDRLMFIWPMTIVHKINEKSPLYNLSASDMLKERFEIVVMLEGVIESTGMTTQARSSYLPSEVQWGHRFETMVSFRKDTGEYEVDYTRFNNTYEVDTPLCSAKQLDELRATVSTSQKLDRMLGTIPKTFSNDTLDMSSVDSMSLDEHIEIKIPEARVRENRLMAQNNFVQHINEKTRNASHSHLAVDNGLEIYNNNPPAVVTEVKEKEHGHIHRSHSHASMKKAHGLTPNGINHAGNGHSHHKINKSTSENHIIEKNVAAPVIPILVTSADTDA</sequence>
<evidence type="ECO:0000313" key="17">
    <source>
        <dbReference type="Proteomes" id="UP001652582"/>
    </source>
</evidence>
<gene>
    <name evidence="18" type="primary">LOC112049054</name>
</gene>
<keyword evidence="8 12" id="KW-0406">Ion transport</keyword>
<dbReference type="CTD" id="42742"/>
<evidence type="ECO:0000256" key="13">
    <source>
        <dbReference type="SAM" id="MobiDB-lite"/>
    </source>
</evidence>
<comment type="subcellular location">
    <subcellularLocation>
        <location evidence="1 12">Membrane</location>
        <topology evidence="1 12">Multi-pass membrane protein</topology>
    </subcellularLocation>
</comment>
<keyword evidence="6 12" id="KW-0630">Potassium</keyword>
<evidence type="ECO:0000313" key="18">
    <source>
        <dbReference type="RefSeq" id="XP_023942567.1"/>
    </source>
</evidence>
<dbReference type="InterPro" id="IPR040445">
    <property type="entry name" value="Kir_TM"/>
</dbReference>
<keyword evidence="10 12" id="KW-0407">Ion channel</keyword>
<evidence type="ECO:0000256" key="9">
    <source>
        <dbReference type="ARBA" id="ARBA00023136"/>
    </source>
</evidence>
<evidence type="ECO:0000256" key="4">
    <source>
        <dbReference type="ARBA" id="ARBA00022692"/>
    </source>
</evidence>
<evidence type="ECO:0000256" key="8">
    <source>
        <dbReference type="ARBA" id="ARBA00023065"/>
    </source>
</evidence>
<dbReference type="Pfam" id="PF17655">
    <property type="entry name" value="IRK_C"/>
    <property type="match status" value="1"/>
</dbReference>
<dbReference type="Pfam" id="PF01007">
    <property type="entry name" value="IRK"/>
    <property type="match status" value="1"/>
</dbReference>
<dbReference type="RefSeq" id="XP_023942567.1">
    <property type="nucleotide sequence ID" value="XM_024086799.2"/>
</dbReference>
<evidence type="ECO:0000259" key="16">
    <source>
        <dbReference type="Pfam" id="PF17655"/>
    </source>
</evidence>
<comment type="similarity">
    <text evidence="12">Belongs to the inward rectifier-type potassium channel (TC 1.A.2.1) family.</text>
</comment>
<evidence type="ECO:0000256" key="1">
    <source>
        <dbReference type="ARBA" id="ARBA00004141"/>
    </source>
</evidence>
<dbReference type="PANTHER" id="PTHR11767">
    <property type="entry name" value="INWARD RECTIFIER POTASSIUM CHANNEL"/>
    <property type="match status" value="1"/>
</dbReference>
<feature type="region of interest" description="Disordered" evidence="13">
    <location>
        <begin position="1"/>
        <end position="26"/>
    </location>
</feature>
<feature type="transmembrane region" description="Helical" evidence="14">
    <location>
        <begin position="175"/>
        <end position="198"/>
    </location>
</feature>
<keyword evidence="7 14" id="KW-1133">Transmembrane helix</keyword>
<feature type="domain" description="Inward rectifier potassium channel C-terminal" evidence="16">
    <location>
        <begin position="289"/>
        <end position="461"/>
    </location>
</feature>
<dbReference type="InterPro" id="IPR014756">
    <property type="entry name" value="Ig_E-set"/>
</dbReference>
<evidence type="ECO:0000256" key="12">
    <source>
        <dbReference type="RuleBase" id="RU003822"/>
    </source>
</evidence>
<dbReference type="Gene3D" id="1.10.287.70">
    <property type="match status" value="1"/>
</dbReference>
<dbReference type="PRINTS" id="PR01320">
    <property type="entry name" value="KIRCHANNEL"/>
</dbReference>
<evidence type="ECO:0000256" key="14">
    <source>
        <dbReference type="SAM" id="Phobius"/>
    </source>
</evidence>
<dbReference type="GO" id="GO:1990573">
    <property type="term" value="P:potassium ion import across plasma membrane"/>
    <property type="evidence" value="ECO:0007669"/>
    <property type="project" value="TreeGrafter"/>
</dbReference>
<evidence type="ECO:0000256" key="3">
    <source>
        <dbReference type="ARBA" id="ARBA00022538"/>
    </source>
</evidence>
<dbReference type="InterPro" id="IPR016449">
    <property type="entry name" value="K_chnl_inward-rec_Kir"/>
</dbReference>
<feature type="domain" description="Potassium channel inwardly rectifying transmembrane" evidence="15">
    <location>
        <begin position="141"/>
        <end position="282"/>
    </location>
</feature>
<evidence type="ECO:0000256" key="10">
    <source>
        <dbReference type="ARBA" id="ARBA00023303"/>
    </source>
</evidence>
<feature type="compositionally biased region" description="Polar residues" evidence="13">
    <location>
        <begin position="1"/>
        <end position="10"/>
    </location>
</feature>
<keyword evidence="2 12" id="KW-0813">Transport</keyword>
<dbReference type="FunFam" id="1.10.287.70:FF:000078">
    <property type="entry name" value="Putative Inward rectifier potassium channel"/>
    <property type="match status" value="1"/>
</dbReference>
<keyword evidence="9 14" id="KW-0472">Membrane</keyword>
<protein>
    <submittedName>
        <fullName evidence="18">G protein-activated inward rectifier potassium channel 3 isoform X2</fullName>
    </submittedName>
</protein>
<evidence type="ECO:0000256" key="6">
    <source>
        <dbReference type="ARBA" id="ARBA00022958"/>
    </source>
</evidence>
<keyword evidence="17" id="KW-1185">Reference proteome</keyword>
<dbReference type="GO" id="GO:0005242">
    <property type="term" value="F:inward rectifier potassium channel activity"/>
    <property type="evidence" value="ECO:0007669"/>
    <property type="project" value="InterPro"/>
</dbReference>
<dbReference type="SUPFAM" id="SSF81296">
    <property type="entry name" value="E set domains"/>
    <property type="match status" value="1"/>
</dbReference>
<dbReference type="GO" id="GO:0005886">
    <property type="term" value="C:plasma membrane"/>
    <property type="evidence" value="ECO:0007669"/>
    <property type="project" value="TreeGrafter"/>
</dbReference>
<organism evidence="17 18">
    <name type="scientific">Bicyclus anynana</name>
    <name type="common">Squinting bush brown butterfly</name>
    <dbReference type="NCBI Taxonomy" id="110368"/>
    <lineage>
        <taxon>Eukaryota</taxon>
        <taxon>Metazoa</taxon>
        <taxon>Ecdysozoa</taxon>
        <taxon>Arthropoda</taxon>
        <taxon>Hexapoda</taxon>
        <taxon>Insecta</taxon>
        <taxon>Pterygota</taxon>
        <taxon>Neoptera</taxon>
        <taxon>Endopterygota</taxon>
        <taxon>Lepidoptera</taxon>
        <taxon>Glossata</taxon>
        <taxon>Ditrysia</taxon>
        <taxon>Papilionoidea</taxon>
        <taxon>Nymphalidae</taxon>
        <taxon>Satyrinae</taxon>
        <taxon>Satyrini</taxon>
        <taxon>Mycalesina</taxon>
        <taxon>Bicyclus</taxon>
    </lineage>
</organism>
<dbReference type="Gene3D" id="2.60.40.1400">
    <property type="entry name" value="G protein-activated inward rectifier potassium channel 1"/>
    <property type="match status" value="1"/>
</dbReference>
<dbReference type="Proteomes" id="UP001652582">
    <property type="component" value="Chromosome 11"/>
</dbReference>
<dbReference type="OrthoDB" id="273257at2759"/>
<accession>A0A6J1NC11</accession>
<evidence type="ECO:0000256" key="11">
    <source>
        <dbReference type="ARBA" id="ARBA00034430"/>
    </source>
</evidence>
<dbReference type="InterPro" id="IPR041647">
    <property type="entry name" value="IRK_C"/>
</dbReference>
<dbReference type="PANTHER" id="PTHR11767:SF102">
    <property type="entry name" value="INWARDLY RECTIFYING POTASSIUM CHANNEL 1, ISOFORM F"/>
    <property type="match status" value="1"/>
</dbReference>
<dbReference type="SUPFAM" id="SSF81324">
    <property type="entry name" value="Voltage-gated potassium channels"/>
    <property type="match status" value="1"/>
</dbReference>
<evidence type="ECO:0000259" key="15">
    <source>
        <dbReference type="Pfam" id="PF01007"/>
    </source>
</evidence>
<dbReference type="FunFam" id="2.60.40.1400:FF:000001">
    <property type="entry name" value="G protein-activated inward rectifier potassium channel 2"/>
    <property type="match status" value="1"/>
</dbReference>
<evidence type="ECO:0000256" key="2">
    <source>
        <dbReference type="ARBA" id="ARBA00022448"/>
    </source>
</evidence>
<dbReference type="InterPro" id="IPR013518">
    <property type="entry name" value="K_chnl_inward-rec_Kir_cyto"/>
</dbReference>
<comment type="catalytic activity">
    <reaction evidence="11">
        <text>K(+)(in) = K(+)(out)</text>
        <dbReference type="Rhea" id="RHEA:29463"/>
        <dbReference type="ChEBI" id="CHEBI:29103"/>
    </reaction>
</comment>
<proteinExistence type="inferred from homology"/>
<dbReference type="GO" id="GO:0034765">
    <property type="term" value="P:regulation of monoatomic ion transmembrane transport"/>
    <property type="evidence" value="ECO:0007669"/>
    <property type="project" value="TreeGrafter"/>
</dbReference>